<name>A0A915E1R3_9BILA</name>
<accession>A0A915E1R3</accession>
<organism evidence="1 2">
    <name type="scientific">Ditylenchus dipsaci</name>
    <dbReference type="NCBI Taxonomy" id="166011"/>
    <lineage>
        <taxon>Eukaryota</taxon>
        <taxon>Metazoa</taxon>
        <taxon>Ecdysozoa</taxon>
        <taxon>Nematoda</taxon>
        <taxon>Chromadorea</taxon>
        <taxon>Rhabditida</taxon>
        <taxon>Tylenchina</taxon>
        <taxon>Tylenchomorpha</taxon>
        <taxon>Sphaerularioidea</taxon>
        <taxon>Anguinidae</taxon>
        <taxon>Anguininae</taxon>
        <taxon>Ditylenchus</taxon>
    </lineage>
</organism>
<keyword evidence="1" id="KW-1185">Reference proteome</keyword>
<reference evidence="2" key="1">
    <citation type="submission" date="2022-11" db="UniProtKB">
        <authorList>
            <consortium name="WormBaseParasite"/>
        </authorList>
    </citation>
    <scope>IDENTIFICATION</scope>
</reference>
<dbReference type="AlphaFoldDB" id="A0A915E1R3"/>
<proteinExistence type="predicted"/>
<protein>
    <submittedName>
        <fullName evidence="2">Pentatricopeptide repeat-containing protein</fullName>
    </submittedName>
</protein>
<evidence type="ECO:0000313" key="1">
    <source>
        <dbReference type="Proteomes" id="UP000887574"/>
    </source>
</evidence>
<sequence>MHQEAVSIYRQMSLLGMDPESCNNYMRMERTLEEGDSDVQFILSQVKRARFKKSDWKTIDFLQVVAEEIQLIPWILP</sequence>
<dbReference type="Proteomes" id="UP000887574">
    <property type="component" value="Unplaced"/>
</dbReference>
<evidence type="ECO:0000313" key="2">
    <source>
        <dbReference type="WBParaSite" id="jg24961"/>
    </source>
</evidence>
<dbReference type="WBParaSite" id="jg24961">
    <property type="protein sequence ID" value="jg24961"/>
    <property type="gene ID" value="jg24961"/>
</dbReference>